<proteinExistence type="inferred from homology"/>
<dbReference type="Proteomes" id="UP000501094">
    <property type="component" value="Chromosome"/>
</dbReference>
<evidence type="ECO:0000313" key="6">
    <source>
        <dbReference type="Proteomes" id="UP000501094"/>
    </source>
</evidence>
<evidence type="ECO:0000256" key="1">
    <source>
        <dbReference type="ARBA" id="ARBA00010688"/>
    </source>
</evidence>
<dbReference type="EMBL" id="CP038852">
    <property type="protein sequence ID" value="QIZ21036.1"/>
    <property type="molecule type" value="Genomic_DNA"/>
</dbReference>
<evidence type="ECO:0000256" key="3">
    <source>
        <dbReference type="ARBA" id="ARBA00022777"/>
    </source>
</evidence>
<dbReference type="Gene3D" id="3.30.1110.10">
    <property type="match status" value="1"/>
</dbReference>
<dbReference type="AlphaFoldDB" id="A0A6H1Q2V8"/>
<dbReference type="RefSeq" id="WP_168606906.1">
    <property type="nucleotide sequence ID" value="NZ_CP038852.1"/>
</dbReference>
<gene>
    <name evidence="5" type="ORF">E5R92_04485</name>
</gene>
<dbReference type="InterPro" id="IPR029056">
    <property type="entry name" value="Ribokinase-like"/>
</dbReference>
<dbReference type="InterPro" id="IPR052700">
    <property type="entry name" value="Carb_kinase_PfkB-like"/>
</dbReference>
<protein>
    <submittedName>
        <fullName evidence="5">Adenosine kinase</fullName>
    </submittedName>
</protein>
<dbReference type="GO" id="GO:0016301">
    <property type="term" value="F:kinase activity"/>
    <property type="evidence" value="ECO:0007669"/>
    <property type="project" value="UniProtKB-KW"/>
</dbReference>
<organism evidence="5 6">
    <name type="scientific">Candidatus Pelagibacter giovannonii</name>
    <dbReference type="NCBI Taxonomy" id="2563896"/>
    <lineage>
        <taxon>Bacteria</taxon>
        <taxon>Pseudomonadati</taxon>
        <taxon>Pseudomonadota</taxon>
        <taxon>Alphaproteobacteria</taxon>
        <taxon>Candidatus Pelagibacterales</taxon>
        <taxon>Candidatus Pelagibacteraceae</taxon>
        <taxon>Candidatus Pelagibacter</taxon>
    </lineage>
</organism>
<name>A0A6H1Q2V8_9PROT</name>
<dbReference type="SUPFAM" id="SSF53613">
    <property type="entry name" value="Ribokinase-like"/>
    <property type="match status" value="1"/>
</dbReference>
<dbReference type="PANTHER" id="PTHR43320:SF3">
    <property type="entry name" value="CARBOHYDRATE KINASE PFKB DOMAIN-CONTAINING PROTEIN"/>
    <property type="match status" value="1"/>
</dbReference>
<sequence length="309" mass="34146">MKILGIGNAIVDVICKVEDQYLIDNHLIKSTMKLVDEHEFQKLLSTLKIKETVSGGSVANSIVGLSQLGNDVGFIGKVNADDLGQKYEEGLTKEKVKYFYNKKQETTPTGTCLILITPDAERTMITFLGIAGKVNQNDINEKAVQESEMIFLEGYLWDEGEPKSAFDKAMSLSTTKAMSLSDQFCVERHKSNFLELVKNKLDITFANEQEIKSLINAKRFEDVIEFGKQLGGLLVITRGEKGSVAVRNQEVTECQSKPNLKIVDLTGAGDLFAAGFLHGIINNVKTKECLEKGTEMSSKIIQKVGARLD</sequence>
<accession>A0A6H1Q2V8</accession>
<dbReference type="KEGG" id="peg:E5R92_04485"/>
<dbReference type="CDD" id="cd01168">
    <property type="entry name" value="adenosine_kinase"/>
    <property type="match status" value="1"/>
</dbReference>
<comment type="similarity">
    <text evidence="1">Belongs to the carbohydrate kinase PfkB family.</text>
</comment>
<dbReference type="InterPro" id="IPR011611">
    <property type="entry name" value="PfkB_dom"/>
</dbReference>
<keyword evidence="3 5" id="KW-0418">Kinase</keyword>
<feature type="domain" description="Carbohydrate kinase PfkB" evidence="4">
    <location>
        <begin position="51"/>
        <end position="307"/>
    </location>
</feature>
<dbReference type="PANTHER" id="PTHR43320">
    <property type="entry name" value="SUGAR KINASE"/>
    <property type="match status" value="1"/>
</dbReference>
<reference evidence="5 6" key="1">
    <citation type="journal article" date="2020" name="Nat. Microbiol.">
        <title>Lysogenic host-virus interactions in SAR11 marine bacteria.</title>
        <authorList>
            <person name="Morris R.M."/>
            <person name="Cain K.R."/>
            <person name="Hvorecny K.L."/>
            <person name="Kollman J.M."/>
        </authorList>
    </citation>
    <scope>NUCLEOTIDE SEQUENCE [LARGE SCALE GENOMIC DNA]</scope>
    <source>
        <strain evidence="5 6">NP1</strain>
    </source>
</reference>
<keyword evidence="6" id="KW-1185">Reference proteome</keyword>
<evidence type="ECO:0000256" key="2">
    <source>
        <dbReference type="ARBA" id="ARBA00022679"/>
    </source>
</evidence>
<evidence type="ECO:0000259" key="4">
    <source>
        <dbReference type="Pfam" id="PF00294"/>
    </source>
</evidence>
<dbReference type="Pfam" id="PF00294">
    <property type="entry name" value="PfkB"/>
    <property type="match status" value="1"/>
</dbReference>
<evidence type="ECO:0000313" key="5">
    <source>
        <dbReference type="EMBL" id="QIZ21036.1"/>
    </source>
</evidence>
<dbReference type="Gene3D" id="3.40.1190.20">
    <property type="match status" value="1"/>
</dbReference>
<keyword evidence="2" id="KW-0808">Transferase</keyword>